<evidence type="ECO:0000256" key="1">
    <source>
        <dbReference type="SAM" id="MobiDB-lite"/>
    </source>
</evidence>
<protein>
    <recommendedName>
        <fullName evidence="4">Mitotic checkpoint regulator, MAD2B-interacting-domain-containing protein</fullName>
    </recommendedName>
</protein>
<dbReference type="PANTHER" id="PTHR13621">
    <property type="entry name" value="PROLINE-RICH PROTEIN PRCC"/>
    <property type="match status" value="1"/>
</dbReference>
<dbReference type="AlphaFoldDB" id="A0A0F4GAQ2"/>
<evidence type="ECO:0000313" key="3">
    <source>
        <dbReference type="Proteomes" id="UP000033647"/>
    </source>
</evidence>
<gene>
    <name evidence="2" type="ORF">TI39_contig4339g00010</name>
</gene>
<keyword evidence="3" id="KW-1185">Reference proteome</keyword>
<feature type="compositionally biased region" description="Low complexity" evidence="1">
    <location>
        <begin position="15"/>
        <end position="24"/>
    </location>
</feature>
<feature type="compositionally biased region" description="Low complexity" evidence="1">
    <location>
        <begin position="244"/>
        <end position="257"/>
    </location>
</feature>
<evidence type="ECO:0000313" key="2">
    <source>
        <dbReference type="EMBL" id="KJX93300.1"/>
    </source>
</evidence>
<organism evidence="2 3">
    <name type="scientific">Zymoseptoria brevis</name>
    <dbReference type="NCBI Taxonomy" id="1047168"/>
    <lineage>
        <taxon>Eukaryota</taxon>
        <taxon>Fungi</taxon>
        <taxon>Dikarya</taxon>
        <taxon>Ascomycota</taxon>
        <taxon>Pezizomycotina</taxon>
        <taxon>Dothideomycetes</taxon>
        <taxon>Dothideomycetidae</taxon>
        <taxon>Mycosphaerellales</taxon>
        <taxon>Mycosphaerellaceae</taxon>
        <taxon>Zymoseptoria</taxon>
    </lineage>
</organism>
<comment type="caution">
    <text evidence="2">The sequence shown here is derived from an EMBL/GenBank/DDBJ whole genome shotgun (WGS) entry which is preliminary data.</text>
</comment>
<sequence>MALVEYSDSDSDTEVPAAAPKAVPAPKPAFQKLATAPGKIKVDLPSIRPEPGQKGDGASDEPPTKRARTGGGFSGINSFLPAPKRTAQNAPKMCVSLKTSTEAAFSREQPPMPAYADSDTSPVDENVDVPVQGKKEEVAAEPKLIGKATRFLPLSVSSKKKKKSVPKPAPKQEGTLEKQTPNWITSPDSSDQPKAAAPPPKPKRSLFSMQPEDEPVVPATSTPTTYEPLITSQEEGLNASNFAQQPTQPPQQQLPTPSLEAVASDLNLTPAQRRQIFGRGGKDVNITHFNMDSEYASNERMRQAGEVVEHRAIKTIAPGKHSLQQLVNNARTQKDAMEDKWAEGKKNRGEGASKYGWG</sequence>
<dbReference type="STRING" id="1047168.A0A0F4GAQ2"/>
<dbReference type="EMBL" id="LAFY01004298">
    <property type="protein sequence ID" value="KJX93300.1"/>
    <property type="molecule type" value="Genomic_DNA"/>
</dbReference>
<feature type="compositionally biased region" description="Polar residues" evidence="1">
    <location>
        <begin position="177"/>
        <end position="192"/>
    </location>
</feature>
<dbReference type="Proteomes" id="UP000033647">
    <property type="component" value="Unassembled WGS sequence"/>
</dbReference>
<proteinExistence type="predicted"/>
<accession>A0A0F4GAQ2</accession>
<feature type="compositionally biased region" description="Polar residues" evidence="1">
    <location>
        <begin position="322"/>
        <end position="331"/>
    </location>
</feature>
<dbReference type="GO" id="GO:0005634">
    <property type="term" value="C:nucleus"/>
    <property type="evidence" value="ECO:0007669"/>
    <property type="project" value="TreeGrafter"/>
</dbReference>
<feature type="compositionally biased region" description="Polar residues" evidence="1">
    <location>
        <begin position="219"/>
        <end position="243"/>
    </location>
</feature>
<dbReference type="Pfam" id="PF10253">
    <property type="entry name" value="PRCC"/>
    <property type="match status" value="1"/>
</dbReference>
<name>A0A0F4GAQ2_9PEZI</name>
<dbReference type="OrthoDB" id="2555634at2759"/>
<dbReference type="PANTHER" id="PTHR13621:SF2">
    <property type="entry name" value="PROLINE-RICH PROTEIN PRCC"/>
    <property type="match status" value="1"/>
</dbReference>
<reference evidence="2 3" key="1">
    <citation type="submission" date="2015-03" db="EMBL/GenBank/DDBJ databases">
        <title>RNA-seq based gene annotation and comparative genomics of four Zymoseptoria species reveal species-specific pathogenicity related genes and transposable element activity.</title>
        <authorList>
            <person name="Grandaubert J."/>
            <person name="Bhattacharyya A."/>
            <person name="Stukenbrock E.H."/>
        </authorList>
    </citation>
    <scope>NUCLEOTIDE SEQUENCE [LARGE SCALE GENOMIC DNA]</scope>
    <source>
        <strain evidence="2 3">Zb18110</strain>
    </source>
</reference>
<feature type="region of interest" description="Disordered" evidence="1">
    <location>
        <begin position="1"/>
        <end position="257"/>
    </location>
</feature>
<evidence type="ECO:0008006" key="4">
    <source>
        <dbReference type="Google" id="ProtNLM"/>
    </source>
</evidence>
<feature type="region of interest" description="Disordered" evidence="1">
    <location>
        <begin position="315"/>
        <end position="358"/>
    </location>
</feature>
<feature type="compositionally biased region" description="Basic and acidic residues" evidence="1">
    <location>
        <begin position="332"/>
        <end position="351"/>
    </location>
</feature>
<dbReference type="InterPro" id="IPR018800">
    <property type="entry name" value="PRCC"/>
</dbReference>